<evidence type="ECO:0000259" key="7">
    <source>
        <dbReference type="PROSITE" id="PS52053"/>
    </source>
</evidence>
<proteinExistence type="inferred from homology"/>
<dbReference type="GO" id="GO:0005737">
    <property type="term" value="C:cytoplasm"/>
    <property type="evidence" value="ECO:0007669"/>
    <property type="project" value="TreeGrafter"/>
</dbReference>
<evidence type="ECO:0000256" key="5">
    <source>
        <dbReference type="ARBA" id="ARBA00023026"/>
    </source>
</evidence>
<dbReference type="EMBL" id="JACAQK010000013">
    <property type="protein sequence ID" value="NWD37572.1"/>
    <property type="molecule type" value="Genomic_DNA"/>
</dbReference>
<comment type="caution">
    <text evidence="8">The sequence shown here is derived from an EMBL/GenBank/DDBJ whole genome shotgun (WGS) entry which is preliminary data.</text>
</comment>
<gene>
    <name evidence="8" type="ORF">HX787_17090</name>
</gene>
<comment type="PTM">
    <text evidence="6">Ubiquitinated in the presence of host E1 ubiquitin-activating enzyme, E2 ubiquitin-conjugating enzyme and ubiquitin.</text>
</comment>
<feature type="active site" description="Glycyl thioester intermediate" evidence="6">
    <location>
        <position position="1683"/>
    </location>
</feature>
<keyword evidence="6" id="KW-0964">Secreted</keyword>
<dbReference type="InterPro" id="IPR032675">
    <property type="entry name" value="LRR_dom_sf"/>
</dbReference>
<name>A0A7Y8AP35_PSETO</name>
<dbReference type="PANTHER" id="PTHR48051:SF1">
    <property type="entry name" value="RAS SUPPRESSOR PROTEIN 1"/>
    <property type="match status" value="1"/>
</dbReference>
<comment type="similarity">
    <text evidence="6">Belongs to the LRR-containing bacterial E3 ligase family.</text>
</comment>
<evidence type="ECO:0000256" key="2">
    <source>
        <dbReference type="ARBA" id="ARBA00012483"/>
    </source>
</evidence>
<evidence type="ECO:0000256" key="3">
    <source>
        <dbReference type="ARBA" id="ARBA00022614"/>
    </source>
</evidence>
<dbReference type="InterPro" id="IPR001611">
    <property type="entry name" value="Leu-rich_rpt"/>
</dbReference>
<dbReference type="Gene3D" id="1.20.58.360">
    <property type="entry name" value="Shigella T3SS effector IpaH defines"/>
    <property type="match status" value="1"/>
</dbReference>
<dbReference type="InterPro" id="IPR050216">
    <property type="entry name" value="LRR_domain-containing"/>
</dbReference>
<keyword evidence="4" id="KW-0677">Repeat</keyword>
<feature type="domain" description="NEL" evidence="7">
    <location>
        <begin position="1596"/>
        <end position="1905"/>
    </location>
</feature>
<protein>
    <recommendedName>
        <fullName evidence="2">RING-type E3 ubiquitin transferase</fullName>
        <ecNumber evidence="2">2.3.2.27</ecNumber>
    </recommendedName>
</protein>
<dbReference type="Pfam" id="PF20178">
    <property type="entry name" value="ToxA_N"/>
    <property type="match status" value="1"/>
</dbReference>
<dbReference type="Pfam" id="PF14496">
    <property type="entry name" value="NEL"/>
    <property type="match status" value="1"/>
</dbReference>
<dbReference type="GO" id="GO:0061630">
    <property type="term" value="F:ubiquitin protein ligase activity"/>
    <property type="evidence" value="ECO:0007669"/>
    <property type="project" value="UniProtKB-EC"/>
</dbReference>
<dbReference type="PROSITE" id="PS52053">
    <property type="entry name" value="NEL"/>
    <property type="match status" value="1"/>
</dbReference>
<dbReference type="GO" id="GO:0016567">
    <property type="term" value="P:protein ubiquitination"/>
    <property type="evidence" value="ECO:0007669"/>
    <property type="project" value="InterPro"/>
</dbReference>
<keyword evidence="6" id="KW-0833">Ubl conjugation pathway</keyword>
<keyword evidence="6" id="KW-0832">Ubl conjugation</keyword>
<dbReference type="SMART" id="SM00369">
    <property type="entry name" value="LRR_TYP"/>
    <property type="match status" value="6"/>
</dbReference>
<evidence type="ECO:0000256" key="1">
    <source>
        <dbReference type="ARBA" id="ARBA00000900"/>
    </source>
</evidence>
<organism evidence="8 9">
    <name type="scientific">Pseudomonas tolaasii</name>
    <dbReference type="NCBI Taxonomy" id="29442"/>
    <lineage>
        <taxon>Bacteria</taxon>
        <taxon>Pseudomonadati</taxon>
        <taxon>Pseudomonadota</taxon>
        <taxon>Gammaproteobacteria</taxon>
        <taxon>Pseudomonadales</taxon>
        <taxon>Pseudomonadaceae</taxon>
        <taxon>Pseudomonas</taxon>
    </lineage>
</organism>
<dbReference type="Gene3D" id="3.80.10.10">
    <property type="entry name" value="Ribonuclease Inhibitor"/>
    <property type="match status" value="2"/>
</dbReference>
<sequence>MPVDTSSLEPQTAAYEVIKQTVPAWLTQASASTREALKAAPTHEVDWLDHLNGSERRQLQQYTSACAHSQNALDQAMAGLPGAEAFAKPLLAAALKAQFGIEPDLDSTYLDLRKPVELGAFGIRIGSFSVLTLSLLQAALHNFEEDECASGAFAPTSRFKRGPAEHDASVTLGMSIEAFLSLCRRLDIGAQYQARLTAFFHNASGLRDLVIQAQKDALQAAAYTALLKHDIGPGDYAVMGAVIAGEREIRDNGKPVWFNDLSLMGLRLSGCTAFVAVDKYQHAQEVLVYIPHDPQHPLKKYPNLQALQAELTRQLMADAKRGTGLTAYQGFLKNSIAYTDQPTYLRRLTEDASDAPGDPYGTLRIGQYILPFVSATVSLLIGPKQLPPAPTAREPIKDPNFYIQVIAKREPWQANVELWGDNFDKLRDKLIADARGHAVPTADVDAAVRARKVAALESAGLLALNLVSMFVPGLGEVMMAVMAAQLLYETFEGVVEWHEGDREAALGHLADVAENLVFIGVMAAGGRVVHKALSTPAVVESLKPVRLPNGQQKLWKADLTPYRVSVQLAPDAKPDVLGLYAHQGQSVLPLEGDHFAVAYDAQSAEYRIQHPTRPQAYAPRLAHNHEGAWQHELEHPLTWDAPTTQRRLGQPAQGLSAERLRQACEASGIDADALRAGHLDQEPVPLALADTLQRFKAAEEVADFIAQMKSESALVYAKADPVLQMDLLRRRGMLPGESYVVLERDGTHVWSDPVLPGQSRQAIVLAEGAQARGELLQEVLGYFQADDPALSEFPSQASESLPERARQLRHYLGAEAQSFESALVEERYKARNFSANPDVTRLQGQFPSLPSAMAEHMLKTLDDDALQRFRSAGQLPPNVLEQAQWQVQELRLTRAWEGLFADSLANADTQRLQALGTDSRANLRTALLEQPLLKPAYDPSMRLLGGGRGVRQLMDTAANALRSPAERVRRLFPDFTEDQTQALLHSLGSEVRSGLSRLEDEYTTLKRDLKRWVRDNAPPVSTTAFDRQGGFVKTFADAIKRCWRRQTNTLSIVPGHPLNLPALTADFSHVEALELANTPWNSDARTFLNNFRQLKRLSIREAALSELPEGLEQMSQLTQLQLRKNRIRLTPQAVEQLGRLNRMEWLDLSQNPLGLAPDLSNMPHLRYVFLRSTELEHWPTGLRDQSGLRELNLEDNHLRTIPPEHLEPPAEYAEQMIKINQVTSIRGNHLSAQAEQALDDYWRRLSHTHPELLLNGRGDRFSVESPAIAQVRQMNPNYDIGRCRQYIWNLGEDAEGQLSRQFQEYSDLKAQLDGWVFSGGGERQRYVRMNQVLENLAQRDDRVMARTRILACWRQETPMKFAADGTPIGLELDLSGLALPSLPDLEADFSHVASLKLTGMNLSTSPEGFLSGFQGVRWLDLSNNQLRELPPAVGQMHGLTRLFLDDNQIRLTAGSARVLAERTTLRALWMSRNPLGMVPDFSRIPDIRSVRLSGTDIPRWPAGLESQTLLDEIDLSHNQLTTLPEGLIAPTEQQLERSVRLSTITNVGNNPLTEATLQQVRAYAERLEEGGQLQGGRPLRLISTALGLRSPVVVRPLGAPFERWARGFDAQELAGRGAQWSTLRDDPGSQGFFEVLADMEAPAAGREDLQRRVWEVIDSITEPSAESAALREDMFTWAGRAACCDRAALSFSNLEVMQLVYRAKAAAGDAAQGPALLKLARGLFRLDEVEKTALQRIAERTEQIRNDPQLSDQAKRRAIGRLDEVEVRLAYRYGLKDDLELPGQPGQARFIAMGNVTPQDLTNARERILALNNSPQERQALLSRDFWKDYVTSKHRVQFDALSKPFHEQLAQRLEQVEAGTLSRTDYDTQARGLQDQLGIAEADLIERLTTTELEEYPQPGPPEA</sequence>
<reference evidence="8 9" key="1">
    <citation type="submission" date="2020-04" db="EMBL/GenBank/DDBJ databases">
        <title>Molecular characterization of pseudomonads from Agaricus bisporus reveal novel blotch 2 pathogens in Western Europe.</title>
        <authorList>
            <person name="Taparia T."/>
            <person name="Krijger M."/>
            <person name="Haynes E."/>
            <person name="Elpinstone J.G."/>
            <person name="Noble R."/>
            <person name="Van Der Wolf J."/>
        </authorList>
    </citation>
    <scope>NUCLEOTIDE SEQUENCE [LARGE SCALE GENOMIC DNA]</scope>
    <source>
        <strain evidence="8 9">IPO3746</strain>
    </source>
</reference>
<dbReference type="InterPro" id="IPR003591">
    <property type="entry name" value="Leu-rich_rpt_typical-subtyp"/>
</dbReference>
<keyword evidence="5" id="KW-0843">Virulence</keyword>
<dbReference type="EC" id="2.3.2.27" evidence="2"/>
<accession>A0A7Y8AP35</accession>
<dbReference type="Proteomes" id="UP000549134">
    <property type="component" value="Unassembled WGS sequence"/>
</dbReference>
<dbReference type="PROSITE" id="PS51450">
    <property type="entry name" value="LRR"/>
    <property type="match status" value="1"/>
</dbReference>
<comment type="catalytic activity">
    <reaction evidence="1">
        <text>S-ubiquitinyl-[E2 ubiquitin-conjugating enzyme]-L-cysteine + [acceptor protein]-L-lysine = [E2 ubiquitin-conjugating enzyme]-L-cysteine + N(6)-ubiquitinyl-[acceptor protein]-L-lysine.</text>
        <dbReference type="EC" id="2.3.2.27"/>
    </reaction>
</comment>
<dbReference type="GO" id="GO:0005576">
    <property type="term" value="C:extracellular region"/>
    <property type="evidence" value="ECO:0007669"/>
    <property type="project" value="UniProtKB-UniRule"/>
</dbReference>
<evidence type="ECO:0000313" key="9">
    <source>
        <dbReference type="Proteomes" id="UP000549134"/>
    </source>
</evidence>
<dbReference type="InterPro" id="IPR046673">
    <property type="entry name" value="ToxA_N"/>
</dbReference>
<evidence type="ECO:0000313" key="8">
    <source>
        <dbReference type="EMBL" id="NWD37572.1"/>
    </source>
</evidence>
<dbReference type="SUPFAM" id="SSF52058">
    <property type="entry name" value="L domain-like"/>
    <property type="match status" value="1"/>
</dbReference>
<dbReference type="RefSeq" id="WP_177007831.1">
    <property type="nucleotide sequence ID" value="NZ_JACAQH010000005.1"/>
</dbReference>
<dbReference type="InterPro" id="IPR029487">
    <property type="entry name" value="NEL_dom"/>
</dbReference>
<dbReference type="Pfam" id="PF13855">
    <property type="entry name" value="LRR_8"/>
    <property type="match status" value="1"/>
</dbReference>
<evidence type="ECO:0000256" key="6">
    <source>
        <dbReference type="PROSITE-ProRule" id="PRU01398"/>
    </source>
</evidence>
<evidence type="ECO:0000256" key="4">
    <source>
        <dbReference type="ARBA" id="ARBA00022737"/>
    </source>
</evidence>
<keyword evidence="3" id="KW-0433">Leucine-rich repeat</keyword>
<keyword evidence="6" id="KW-0808">Transferase</keyword>
<dbReference type="PANTHER" id="PTHR48051">
    <property type="match status" value="1"/>
</dbReference>
<keyword evidence="6" id="KW-1035">Host cytoplasm</keyword>